<evidence type="ECO:0000256" key="1">
    <source>
        <dbReference type="SAM" id="Phobius"/>
    </source>
</evidence>
<keyword evidence="1" id="KW-0472">Membrane</keyword>
<proteinExistence type="predicted"/>
<comment type="caution">
    <text evidence="2">The sequence shown here is derived from an EMBL/GenBank/DDBJ whole genome shotgun (WGS) entry which is preliminary data.</text>
</comment>
<name>A0A0F9A0I3_9ZZZZ</name>
<gene>
    <name evidence="2" type="ORF">LCGC14_2906950</name>
</gene>
<dbReference type="EMBL" id="LAZR01057406">
    <property type="protein sequence ID" value="KKK72134.1"/>
    <property type="molecule type" value="Genomic_DNA"/>
</dbReference>
<sequence length="49" mass="5191">NKPSRAGAGGGAWQIAITGLAILKGLLGIRCCIPQKNFKKKIITNLKTK</sequence>
<dbReference type="AlphaFoldDB" id="A0A0F9A0I3"/>
<protein>
    <submittedName>
        <fullName evidence="2">Uncharacterized protein</fullName>
    </submittedName>
</protein>
<reference evidence="2" key="1">
    <citation type="journal article" date="2015" name="Nature">
        <title>Complex archaea that bridge the gap between prokaryotes and eukaryotes.</title>
        <authorList>
            <person name="Spang A."/>
            <person name="Saw J.H."/>
            <person name="Jorgensen S.L."/>
            <person name="Zaremba-Niedzwiedzka K."/>
            <person name="Martijn J."/>
            <person name="Lind A.E."/>
            <person name="van Eijk R."/>
            <person name="Schleper C."/>
            <person name="Guy L."/>
            <person name="Ettema T.J."/>
        </authorList>
    </citation>
    <scope>NUCLEOTIDE SEQUENCE</scope>
</reference>
<keyword evidence="1" id="KW-1133">Transmembrane helix</keyword>
<feature type="non-terminal residue" evidence="2">
    <location>
        <position position="1"/>
    </location>
</feature>
<feature type="transmembrane region" description="Helical" evidence="1">
    <location>
        <begin position="12"/>
        <end position="33"/>
    </location>
</feature>
<evidence type="ECO:0000313" key="2">
    <source>
        <dbReference type="EMBL" id="KKK72134.1"/>
    </source>
</evidence>
<organism evidence="2">
    <name type="scientific">marine sediment metagenome</name>
    <dbReference type="NCBI Taxonomy" id="412755"/>
    <lineage>
        <taxon>unclassified sequences</taxon>
        <taxon>metagenomes</taxon>
        <taxon>ecological metagenomes</taxon>
    </lineage>
</organism>
<accession>A0A0F9A0I3</accession>
<keyword evidence="1" id="KW-0812">Transmembrane</keyword>